<reference evidence="2 3" key="2">
    <citation type="submission" date="2018-11" db="EMBL/GenBank/DDBJ databases">
        <authorList>
            <consortium name="Pathogen Informatics"/>
        </authorList>
    </citation>
    <scope>NUCLEOTIDE SEQUENCE [LARGE SCALE GENOMIC DNA]</scope>
</reference>
<reference evidence="4" key="1">
    <citation type="submission" date="2016-06" db="UniProtKB">
        <authorList>
            <consortium name="WormBaseParasite"/>
        </authorList>
    </citation>
    <scope>IDENTIFICATION</scope>
</reference>
<name>A0A183EW31_9BILA</name>
<dbReference type="AlphaFoldDB" id="A0A183EW31"/>
<feature type="region of interest" description="Disordered" evidence="1">
    <location>
        <begin position="24"/>
        <end position="53"/>
    </location>
</feature>
<evidence type="ECO:0000256" key="1">
    <source>
        <dbReference type="SAM" id="MobiDB-lite"/>
    </source>
</evidence>
<keyword evidence="3" id="KW-1185">Reference proteome</keyword>
<accession>A0A183EW31</accession>
<organism evidence="4">
    <name type="scientific">Gongylonema pulchrum</name>
    <dbReference type="NCBI Taxonomy" id="637853"/>
    <lineage>
        <taxon>Eukaryota</taxon>
        <taxon>Metazoa</taxon>
        <taxon>Ecdysozoa</taxon>
        <taxon>Nematoda</taxon>
        <taxon>Chromadorea</taxon>
        <taxon>Rhabditida</taxon>
        <taxon>Spirurina</taxon>
        <taxon>Spiruromorpha</taxon>
        <taxon>Spiruroidea</taxon>
        <taxon>Gongylonematidae</taxon>
        <taxon>Gongylonema</taxon>
    </lineage>
</organism>
<feature type="compositionally biased region" description="Basic and acidic residues" evidence="1">
    <location>
        <begin position="42"/>
        <end position="53"/>
    </location>
</feature>
<sequence length="53" mass="5597">MLKHTTKLAFSRAFGGRCCESTPVDAAAATAAPPPPEGEETAADRHEPHHVQT</sequence>
<evidence type="ECO:0000313" key="2">
    <source>
        <dbReference type="EMBL" id="VDN43846.1"/>
    </source>
</evidence>
<dbReference type="WBParaSite" id="GPUH_0002520201-mRNA-1">
    <property type="protein sequence ID" value="GPUH_0002520201-mRNA-1"/>
    <property type="gene ID" value="GPUH_0002520201"/>
</dbReference>
<proteinExistence type="predicted"/>
<evidence type="ECO:0000313" key="4">
    <source>
        <dbReference type="WBParaSite" id="GPUH_0002520201-mRNA-1"/>
    </source>
</evidence>
<evidence type="ECO:0000313" key="3">
    <source>
        <dbReference type="Proteomes" id="UP000271098"/>
    </source>
</evidence>
<protein>
    <submittedName>
        <fullName evidence="4">Secreted protein</fullName>
    </submittedName>
</protein>
<gene>
    <name evidence="2" type="ORF">GPUH_LOCUS25169</name>
</gene>
<dbReference type="Proteomes" id="UP000271098">
    <property type="component" value="Unassembled WGS sequence"/>
</dbReference>
<dbReference type="EMBL" id="UYRT01104024">
    <property type="protein sequence ID" value="VDN43846.1"/>
    <property type="molecule type" value="Genomic_DNA"/>
</dbReference>